<comment type="caution">
    <text evidence="3">The sequence shown here is derived from an EMBL/GenBank/DDBJ whole genome shotgun (WGS) entry which is preliminary data.</text>
</comment>
<sequence>MGARVFISYSHKDEQLRNELEVHLTMLKRQGLIEPWHDRRLLAGDKLDRSIDEELNRADIFLLLISPDFIASDYCYEIEKGRALERHQEGTARLISVILRPCEWQETALGEFLVTPTDGKPISKWPDRDEAFQDVVKAIRKAVQQTGAAPSPTAARTPPSAVTPSAAAPARERPRSSNMRLRKDFSDADRDAFLFEAFEFMAEFFQGSLDELQARNDGIETRLRRKDGDCFTATVYRNGNKVAGGTIRVGNTFGPAITWLGDDSGRKNTHNESLSVGHDDQKLFLSPMGIPFGGPGQDAHLTHEGAAEYLWDLLISGLQGS</sequence>
<feature type="compositionally biased region" description="Low complexity" evidence="1">
    <location>
        <begin position="148"/>
        <end position="169"/>
    </location>
</feature>
<dbReference type="Gene3D" id="3.40.50.10140">
    <property type="entry name" value="Toll/interleukin-1 receptor homology (TIR) domain"/>
    <property type="match status" value="1"/>
</dbReference>
<feature type="compositionally biased region" description="Basic and acidic residues" evidence="1">
    <location>
        <begin position="170"/>
        <end position="182"/>
    </location>
</feature>
<evidence type="ECO:0000313" key="3">
    <source>
        <dbReference type="EMBL" id="MWB79870.1"/>
    </source>
</evidence>
<organism evidence="3 4">
    <name type="scientific">Pseudooceanicola pacificus</name>
    <dbReference type="NCBI Taxonomy" id="2676438"/>
    <lineage>
        <taxon>Bacteria</taxon>
        <taxon>Pseudomonadati</taxon>
        <taxon>Pseudomonadota</taxon>
        <taxon>Alphaproteobacteria</taxon>
        <taxon>Rhodobacterales</taxon>
        <taxon>Paracoccaceae</taxon>
        <taxon>Pseudooceanicola</taxon>
    </lineage>
</organism>
<dbReference type="SMART" id="SM00255">
    <property type="entry name" value="TIR"/>
    <property type="match status" value="1"/>
</dbReference>
<dbReference type="Proteomes" id="UP000443843">
    <property type="component" value="Unassembled WGS sequence"/>
</dbReference>
<name>A0A844WGB5_9RHOB</name>
<dbReference type="SUPFAM" id="SSF52200">
    <property type="entry name" value="Toll/Interleukin receptor TIR domain"/>
    <property type="match status" value="1"/>
</dbReference>
<feature type="domain" description="TIR" evidence="2">
    <location>
        <begin position="1"/>
        <end position="143"/>
    </location>
</feature>
<evidence type="ECO:0000259" key="2">
    <source>
        <dbReference type="PROSITE" id="PS50104"/>
    </source>
</evidence>
<protein>
    <submittedName>
        <fullName evidence="3">TIR domain-containing protein</fullName>
    </submittedName>
</protein>
<gene>
    <name evidence="3" type="ORF">GLS40_17730</name>
</gene>
<reference evidence="3 4" key="1">
    <citation type="submission" date="2019-11" db="EMBL/GenBank/DDBJ databases">
        <title>Pseudooceanicola pacifica sp. nov., isolated from deep-sea sediment of the Pacific Ocean.</title>
        <authorList>
            <person name="Lyu L."/>
        </authorList>
    </citation>
    <scope>NUCLEOTIDE SEQUENCE [LARGE SCALE GENOMIC DNA]</scope>
    <source>
        <strain evidence="3 4">216_PA32_1</strain>
    </source>
</reference>
<keyword evidence="4" id="KW-1185">Reference proteome</keyword>
<evidence type="ECO:0000256" key="1">
    <source>
        <dbReference type="SAM" id="MobiDB-lite"/>
    </source>
</evidence>
<feature type="region of interest" description="Disordered" evidence="1">
    <location>
        <begin position="143"/>
        <end position="182"/>
    </location>
</feature>
<evidence type="ECO:0000313" key="4">
    <source>
        <dbReference type="Proteomes" id="UP000443843"/>
    </source>
</evidence>
<dbReference type="Pfam" id="PF13676">
    <property type="entry name" value="TIR_2"/>
    <property type="match status" value="1"/>
</dbReference>
<accession>A0A844WGB5</accession>
<dbReference type="RefSeq" id="WP_160383888.1">
    <property type="nucleotide sequence ID" value="NZ_WNXQ01000019.1"/>
</dbReference>
<proteinExistence type="predicted"/>
<dbReference type="PROSITE" id="PS50104">
    <property type="entry name" value="TIR"/>
    <property type="match status" value="1"/>
</dbReference>
<dbReference type="GO" id="GO:0007165">
    <property type="term" value="P:signal transduction"/>
    <property type="evidence" value="ECO:0007669"/>
    <property type="project" value="InterPro"/>
</dbReference>
<dbReference type="AlphaFoldDB" id="A0A844WGB5"/>
<dbReference type="InterPro" id="IPR000157">
    <property type="entry name" value="TIR_dom"/>
</dbReference>
<dbReference type="EMBL" id="WNXQ01000019">
    <property type="protein sequence ID" value="MWB79870.1"/>
    <property type="molecule type" value="Genomic_DNA"/>
</dbReference>
<dbReference type="InterPro" id="IPR035897">
    <property type="entry name" value="Toll_tir_struct_dom_sf"/>
</dbReference>